<evidence type="ECO:0000313" key="21">
    <source>
        <dbReference type="Proteomes" id="UP001199631"/>
    </source>
</evidence>
<dbReference type="PANTHER" id="PTHR45528:SF11">
    <property type="entry name" value="HISTIDINE KINASE"/>
    <property type="match status" value="1"/>
</dbReference>
<dbReference type="PROSITE" id="PS50109">
    <property type="entry name" value="HIS_KIN"/>
    <property type="match status" value="1"/>
</dbReference>
<dbReference type="GO" id="GO:0005524">
    <property type="term" value="F:ATP binding"/>
    <property type="evidence" value="ECO:0007669"/>
    <property type="project" value="UniProtKB-KW"/>
</dbReference>
<keyword evidence="7 17" id="KW-0812">Transmembrane</keyword>
<dbReference type="PANTHER" id="PTHR45528">
    <property type="entry name" value="SENSOR HISTIDINE KINASE CPXA"/>
    <property type="match status" value="1"/>
</dbReference>
<dbReference type="InterPro" id="IPR005467">
    <property type="entry name" value="His_kinase_dom"/>
</dbReference>
<evidence type="ECO:0000256" key="17">
    <source>
        <dbReference type="SAM" id="Phobius"/>
    </source>
</evidence>
<dbReference type="SMART" id="SM00387">
    <property type="entry name" value="HATPase_c"/>
    <property type="match status" value="1"/>
</dbReference>
<dbReference type="Gene3D" id="1.10.287.130">
    <property type="match status" value="1"/>
</dbReference>
<dbReference type="SUPFAM" id="SSF47384">
    <property type="entry name" value="Homodimeric domain of signal transducing histidine kinase"/>
    <property type="match status" value="1"/>
</dbReference>
<evidence type="ECO:0000259" key="18">
    <source>
        <dbReference type="PROSITE" id="PS50109"/>
    </source>
</evidence>
<dbReference type="GO" id="GO:0000155">
    <property type="term" value="F:phosphorelay sensor kinase activity"/>
    <property type="evidence" value="ECO:0007669"/>
    <property type="project" value="InterPro"/>
</dbReference>
<dbReference type="InterPro" id="IPR003594">
    <property type="entry name" value="HATPase_dom"/>
</dbReference>
<reference evidence="20 21" key="1">
    <citation type="journal article" date="2022" name="Evol. Bioinform. Online">
        <title>Draft Genome Sequence of Oceanobacillus jordanicus Strain GSFE11, a Halotolerant Plant Growth-Promoting Bacterial Endophyte Isolated From the Jordan Valley.</title>
        <authorList>
            <person name="Alhindi T."/>
            <person name="Albdaiwi R."/>
        </authorList>
    </citation>
    <scope>NUCLEOTIDE SEQUENCE [LARGE SCALE GENOMIC DNA]</scope>
    <source>
        <strain evidence="20 21">GSFE11</strain>
    </source>
</reference>
<dbReference type="CDD" id="cd06225">
    <property type="entry name" value="HAMP"/>
    <property type="match status" value="1"/>
</dbReference>
<keyword evidence="21" id="KW-1185">Reference proteome</keyword>
<dbReference type="InterPro" id="IPR036890">
    <property type="entry name" value="HATPase_C_sf"/>
</dbReference>
<comment type="catalytic activity">
    <reaction evidence="1">
        <text>ATP + protein L-histidine = ADP + protein N-phospho-L-histidine.</text>
        <dbReference type="EC" id="2.7.13.3"/>
    </reaction>
</comment>
<dbReference type="FunFam" id="1.10.287.130:FF:000001">
    <property type="entry name" value="Two-component sensor histidine kinase"/>
    <property type="match status" value="1"/>
</dbReference>
<evidence type="ECO:0000259" key="19">
    <source>
        <dbReference type="PROSITE" id="PS50885"/>
    </source>
</evidence>
<evidence type="ECO:0000256" key="2">
    <source>
        <dbReference type="ARBA" id="ARBA00004651"/>
    </source>
</evidence>
<evidence type="ECO:0000256" key="14">
    <source>
        <dbReference type="ARBA" id="ARBA00023136"/>
    </source>
</evidence>
<evidence type="ECO:0000313" key="20">
    <source>
        <dbReference type="EMBL" id="MCG3419873.1"/>
    </source>
</evidence>
<evidence type="ECO:0000256" key="9">
    <source>
        <dbReference type="ARBA" id="ARBA00022777"/>
    </source>
</evidence>
<keyword evidence="4" id="KW-1003">Cell membrane</keyword>
<evidence type="ECO:0000256" key="8">
    <source>
        <dbReference type="ARBA" id="ARBA00022741"/>
    </source>
</evidence>
<keyword evidence="10" id="KW-0067">ATP-binding</keyword>
<name>A0AAW5B5E6_9BACI</name>
<evidence type="ECO:0000256" key="10">
    <source>
        <dbReference type="ARBA" id="ARBA00022840"/>
    </source>
</evidence>
<dbReference type="PRINTS" id="PR00344">
    <property type="entry name" value="BCTRLSENSOR"/>
</dbReference>
<keyword evidence="5" id="KW-0597">Phosphoprotein</keyword>
<dbReference type="Gene3D" id="3.30.565.10">
    <property type="entry name" value="Histidine kinase-like ATPase, C-terminal domain"/>
    <property type="match status" value="1"/>
</dbReference>
<evidence type="ECO:0000256" key="5">
    <source>
        <dbReference type="ARBA" id="ARBA00022553"/>
    </source>
</evidence>
<keyword evidence="9 20" id="KW-0418">Kinase</keyword>
<accession>A0AAW5B5E6</accession>
<keyword evidence="14 17" id="KW-0472">Membrane</keyword>
<dbReference type="InterPro" id="IPR036097">
    <property type="entry name" value="HisK_dim/P_sf"/>
</dbReference>
<evidence type="ECO:0000256" key="11">
    <source>
        <dbReference type="ARBA" id="ARBA00022989"/>
    </source>
</evidence>
<dbReference type="GO" id="GO:0005886">
    <property type="term" value="C:plasma membrane"/>
    <property type="evidence" value="ECO:0007669"/>
    <property type="project" value="UniProtKB-SubCell"/>
</dbReference>
<evidence type="ECO:0000256" key="3">
    <source>
        <dbReference type="ARBA" id="ARBA00012438"/>
    </source>
</evidence>
<evidence type="ECO:0000256" key="15">
    <source>
        <dbReference type="ARBA" id="ARBA00037219"/>
    </source>
</evidence>
<evidence type="ECO:0000256" key="4">
    <source>
        <dbReference type="ARBA" id="ARBA00022475"/>
    </source>
</evidence>
<dbReference type="SUPFAM" id="SSF55874">
    <property type="entry name" value="ATPase domain of HSP90 chaperone/DNA topoisomerase II/histidine kinase"/>
    <property type="match status" value="1"/>
</dbReference>
<feature type="transmembrane region" description="Helical" evidence="17">
    <location>
        <begin position="164"/>
        <end position="188"/>
    </location>
</feature>
<dbReference type="InterPro" id="IPR003660">
    <property type="entry name" value="HAMP_dom"/>
</dbReference>
<gene>
    <name evidence="20" type="ORF">K3T81_11980</name>
</gene>
<dbReference type="FunFam" id="3.30.565.10:FF:000006">
    <property type="entry name" value="Sensor histidine kinase WalK"/>
    <property type="match status" value="1"/>
</dbReference>
<feature type="domain" description="Histidine kinase" evidence="18">
    <location>
        <begin position="246"/>
        <end position="461"/>
    </location>
</feature>
<keyword evidence="6" id="KW-0808">Transferase</keyword>
<keyword evidence="11 17" id="KW-1133">Transmembrane helix</keyword>
<dbReference type="AlphaFoldDB" id="A0AAW5B5E6"/>
<dbReference type="InterPro" id="IPR050398">
    <property type="entry name" value="HssS/ArlS-like"/>
</dbReference>
<organism evidence="20 21">
    <name type="scientific">Oceanobacillus jordanicus</name>
    <dbReference type="NCBI Taxonomy" id="2867266"/>
    <lineage>
        <taxon>Bacteria</taxon>
        <taxon>Bacillati</taxon>
        <taxon>Bacillota</taxon>
        <taxon>Bacilli</taxon>
        <taxon>Bacillales</taxon>
        <taxon>Bacillaceae</taxon>
        <taxon>Oceanobacillus</taxon>
    </lineage>
</organism>
<dbReference type="CDD" id="cd00075">
    <property type="entry name" value="HATPase"/>
    <property type="match status" value="1"/>
</dbReference>
<dbReference type="SUPFAM" id="SSF158472">
    <property type="entry name" value="HAMP domain-like"/>
    <property type="match status" value="1"/>
</dbReference>
<keyword evidence="12" id="KW-0902">Two-component regulatory system</keyword>
<comment type="subcellular location">
    <subcellularLocation>
        <location evidence="2">Cell membrane</location>
        <topology evidence="2">Multi-pass membrane protein</topology>
    </subcellularLocation>
</comment>
<dbReference type="EC" id="2.7.13.3" evidence="3"/>
<dbReference type="PROSITE" id="PS50885">
    <property type="entry name" value="HAMP"/>
    <property type="match status" value="1"/>
</dbReference>
<dbReference type="RefSeq" id="WP_238020314.1">
    <property type="nucleotide sequence ID" value="NZ_JAIFZM010000009.1"/>
</dbReference>
<sequence>MRSLYFTFAATTIGIMLISFLTAFFLSNTYYQHYLKPDNDEKNTQIAKEMSAFIEENPNVDIAQYLANVADLGYQLYLVQPSTNGVFYGSDFRIKEIPDTVIQKVLGGETYHGMLQFPRKTFVTGFFANELTNTIGVPVTYNGETYALFMRPDIEKLFSEMHLLFGWLFLFTIILSIILVLIGAKYLVQPVKRLSEATRTLSSGDYIVKEIETNRKDELGELTRSFIRMAEKIQQNELMRKEFISNISHDIQSPLSNIKGYSGLLNNILGKDEKGMEYLDIINNETNRISSMTNQLLLLSSLEHEEHMLKLKKYNVGRQITQLAQRYEWKIHESNLMLSYDIPDVEIIADERLLDAVWDNLLSNAIKYNSEFGEVEIVLTELEEDIKVSIKDTGIGLDNEAKKHIFERFYRVDSSRSQEIMGSGLGLSIVFKVVELHKGTILVESNEIDKGSIFHVILPRR</sequence>
<evidence type="ECO:0000256" key="6">
    <source>
        <dbReference type="ARBA" id="ARBA00022679"/>
    </source>
</evidence>
<dbReference type="CDD" id="cd00082">
    <property type="entry name" value="HisKA"/>
    <property type="match status" value="1"/>
</dbReference>
<comment type="function">
    <text evidence="15">Member of the two-component regulatory system HssS/HssR involved in intracellular heme homeostasis and tempering of staphylococcal virulence. HssS functions as a heme sensor histidine kinase which is autophosphorylated at a histidine residue and transfers its phosphate group to an aspartate residue of HssR. HssR/HssS activates the expression of hrtAB, an efflux pump, in response to extracellular heme, hemin, hemoglobin or blood.</text>
</comment>
<dbReference type="Gene3D" id="6.10.340.10">
    <property type="match status" value="1"/>
</dbReference>
<dbReference type="Pfam" id="PF02518">
    <property type="entry name" value="HATPase_c"/>
    <property type="match status" value="1"/>
</dbReference>
<dbReference type="Pfam" id="PF00672">
    <property type="entry name" value="HAMP"/>
    <property type="match status" value="1"/>
</dbReference>
<dbReference type="SMART" id="SM00304">
    <property type="entry name" value="HAMP"/>
    <property type="match status" value="1"/>
</dbReference>
<evidence type="ECO:0000256" key="12">
    <source>
        <dbReference type="ARBA" id="ARBA00023012"/>
    </source>
</evidence>
<comment type="caution">
    <text evidence="20">The sequence shown here is derived from an EMBL/GenBank/DDBJ whole genome shotgun (WGS) entry which is preliminary data.</text>
</comment>
<dbReference type="InterPro" id="IPR003661">
    <property type="entry name" value="HisK_dim/P_dom"/>
</dbReference>
<evidence type="ECO:0000256" key="7">
    <source>
        <dbReference type="ARBA" id="ARBA00022692"/>
    </source>
</evidence>
<dbReference type="EMBL" id="JAIFZM010000009">
    <property type="protein sequence ID" value="MCG3419873.1"/>
    <property type="molecule type" value="Genomic_DNA"/>
</dbReference>
<keyword evidence="13" id="KW-0843">Virulence</keyword>
<protein>
    <recommendedName>
        <fullName evidence="16">Heme sensor protein HssS</fullName>
        <ecNumber evidence="3">2.7.13.3</ecNumber>
    </recommendedName>
</protein>
<dbReference type="Pfam" id="PF00512">
    <property type="entry name" value="HisKA"/>
    <property type="match status" value="1"/>
</dbReference>
<evidence type="ECO:0000256" key="16">
    <source>
        <dbReference type="ARBA" id="ARBA00040841"/>
    </source>
</evidence>
<feature type="domain" description="HAMP" evidence="19">
    <location>
        <begin position="185"/>
        <end position="238"/>
    </location>
</feature>
<evidence type="ECO:0000256" key="13">
    <source>
        <dbReference type="ARBA" id="ARBA00023026"/>
    </source>
</evidence>
<keyword evidence="8" id="KW-0547">Nucleotide-binding</keyword>
<proteinExistence type="predicted"/>
<evidence type="ECO:0000256" key="1">
    <source>
        <dbReference type="ARBA" id="ARBA00000085"/>
    </source>
</evidence>
<feature type="transmembrane region" description="Helical" evidence="17">
    <location>
        <begin position="6"/>
        <end position="26"/>
    </location>
</feature>
<dbReference type="Proteomes" id="UP001199631">
    <property type="component" value="Unassembled WGS sequence"/>
</dbReference>
<dbReference type="SMART" id="SM00388">
    <property type="entry name" value="HisKA"/>
    <property type="match status" value="1"/>
</dbReference>
<dbReference type="InterPro" id="IPR004358">
    <property type="entry name" value="Sig_transdc_His_kin-like_C"/>
</dbReference>